<evidence type="ECO:0000313" key="4">
    <source>
        <dbReference type="EMBL" id="ANI31222.1"/>
    </source>
</evidence>
<dbReference type="SUPFAM" id="SSF49695">
    <property type="entry name" value="gamma-Crystallin-like"/>
    <property type="match status" value="2"/>
</dbReference>
<dbReference type="InterPro" id="IPR016181">
    <property type="entry name" value="Acyl_CoA_acyltransferase"/>
</dbReference>
<comment type="similarity">
    <text evidence="1">Belongs to the beta/gamma-crystallin family.</text>
</comment>
<evidence type="ECO:0000256" key="2">
    <source>
        <dbReference type="ARBA" id="ARBA00022737"/>
    </source>
</evidence>
<organism evidence="4 5">
    <name type="scientific">Yersinia entomophaga</name>
    <dbReference type="NCBI Taxonomy" id="935293"/>
    <lineage>
        <taxon>Bacteria</taxon>
        <taxon>Pseudomonadati</taxon>
        <taxon>Pseudomonadota</taxon>
        <taxon>Gammaproteobacteria</taxon>
        <taxon>Enterobacterales</taxon>
        <taxon>Yersiniaceae</taxon>
        <taxon>Yersinia</taxon>
    </lineage>
</organism>
<dbReference type="SUPFAM" id="SSF55729">
    <property type="entry name" value="Acyl-CoA N-acyltransferases (Nat)"/>
    <property type="match status" value="1"/>
</dbReference>
<evidence type="ECO:0000313" key="5">
    <source>
        <dbReference type="Proteomes" id="UP000266744"/>
    </source>
</evidence>
<name>A0ABN4Q1D0_YERET</name>
<evidence type="ECO:0000256" key="1">
    <source>
        <dbReference type="ARBA" id="ARBA00009646"/>
    </source>
</evidence>
<gene>
    <name evidence="4" type="ORF">PL78_15505</name>
</gene>
<dbReference type="PROSITE" id="PS51257">
    <property type="entry name" value="PROKAR_LIPOPROTEIN"/>
    <property type="match status" value="1"/>
</dbReference>
<dbReference type="Gene3D" id="2.60.20.10">
    <property type="entry name" value="Crystallins"/>
    <property type="match status" value="2"/>
</dbReference>
<dbReference type="EMBL" id="CP010029">
    <property type="protein sequence ID" value="ANI31222.1"/>
    <property type="molecule type" value="Genomic_DNA"/>
</dbReference>
<sequence length="814" mass="92378">MMNIKILSIIIFITIFSCFDVLSNEPKVCFFMNDSYRGESLCAGKNNSVESIPERWNDRISSVVIPQGLSVNVYKDINFSGEKLVIKQNTDFVKDETKIGFNDEISSFEVNSTACFYESDEFSGSAVCLAANESIDLYSNNYHSRKNYHILNPLNDQISSITVPQNMQAVVYEDDGFQGEYYVLTEDFTYQDLEKLNINNRITSMRVFQNNTFTCDQRCVIKDVMRIPLGKAFGHYWLDERLSSKEVLISFIINNDDDYSISFVDGGVLRVKDRELYFMHHNKYSSFIFRVNDDSDRLSFLSRFNGDYFEIQFVESKGTRSAYVSPLFSSLFNSGKETVDFKVSNFNLETPVVIDKLVLTGEQGSNRQTRSVMGLLSCWSVPMLSIYNYVIQGSCNQTDRFVSNANEFFKKPNDKILQISGSAKPLPKLKSNETFQTEPQIINLQSEPKGILTQVHSDMNGKALTVPATALACKVSMKDQLLPQLRSRRDLSPVCIEWTLNILTDFTLLFGGSTDNWNAENFGQVIDRIIRNGDTGHAVSDIETETRLINTVQTLFRESAQSSGSQDIFNLKTAFEFSQLSYAAYLFHGNSEDEDRVRTPQAVQSLPLGRYELSLQDFHFVETIPRIRHGERWVEHPEQHFDIEVISGTTEATEAARQRLIPIIDEWRQIYHQVKLPARVDLPTEIGEPLEQVNHMELLHEASRLVSDVTQSWLRTSRDDYIYVIVRLSGQIVSITMAVDINEFDVGIAGSLTNPTYVLHPQAEGAIRGAGTAAIRALADYLSEKGKRTLVSSVISQPSAIVKKKVGFRFIEEL</sequence>
<evidence type="ECO:0000259" key="3">
    <source>
        <dbReference type="PROSITE" id="PS50915"/>
    </source>
</evidence>
<dbReference type="RefSeq" id="WP_064518477.1">
    <property type="nucleotide sequence ID" value="NZ_CP010029.1"/>
</dbReference>
<dbReference type="Proteomes" id="UP000266744">
    <property type="component" value="Chromosome"/>
</dbReference>
<keyword evidence="2" id="KW-0677">Repeat</keyword>
<protein>
    <submittedName>
        <fullName evidence="4">Exotoxin</fullName>
    </submittedName>
</protein>
<reference evidence="5" key="1">
    <citation type="journal article" date="2016" name="Toxins">
        <title>The Draft Genome Sequence of the Yersinia entomophaga Entomopathogenic Type Strain MH96T.</title>
        <authorList>
            <person name="Hurst M.R."/>
            <person name="Beattie A."/>
            <person name="Altermann E."/>
            <person name="Moraga R.M."/>
            <person name="Harper L.A."/>
            <person name="Calder J."/>
            <person name="Laugraud A."/>
        </authorList>
    </citation>
    <scope>NUCLEOTIDE SEQUENCE [LARGE SCALE GENOMIC DNA]</scope>
    <source>
        <strain evidence="5">MH96</strain>
    </source>
</reference>
<dbReference type="Pfam" id="PF03995">
    <property type="entry name" value="Inhibitor_I36"/>
    <property type="match status" value="2"/>
</dbReference>
<dbReference type="PROSITE" id="PS50915">
    <property type="entry name" value="CRYSTALLIN_BETA_GAMMA"/>
    <property type="match status" value="1"/>
</dbReference>
<proteinExistence type="inferred from homology"/>
<dbReference type="InterPro" id="IPR001064">
    <property type="entry name" value="Beta/gamma_crystallin"/>
</dbReference>
<keyword evidence="5" id="KW-1185">Reference proteome</keyword>
<accession>A0ABN4Q1D0</accession>
<feature type="domain" description="Beta/gamma crystallin 'Greek key'" evidence="3">
    <location>
        <begin position="167"/>
        <end position="209"/>
    </location>
</feature>
<dbReference type="SMART" id="SM00247">
    <property type="entry name" value="XTALbg"/>
    <property type="match status" value="2"/>
</dbReference>
<dbReference type="InterPro" id="IPR011024">
    <property type="entry name" value="G_crystallin-like"/>
</dbReference>